<protein>
    <submittedName>
        <fullName evidence="4">DNA mismatch repair protein MutT</fullName>
    </submittedName>
</protein>
<dbReference type="Pfam" id="PF00293">
    <property type="entry name" value="NUDIX"/>
    <property type="match status" value="1"/>
</dbReference>
<dbReference type="InterPro" id="IPR000086">
    <property type="entry name" value="NUDIX_hydrolase_dom"/>
</dbReference>
<proteinExistence type="predicted"/>
<evidence type="ECO:0000313" key="4">
    <source>
        <dbReference type="EMBL" id="GIJ72864.1"/>
    </source>
</evidence>
<evidence type="ECO:0000313" key="5">
    <source>
        <dbReference type="Proteomes" id="UP000635606"/>
    </source>
</evidence>
<keyword evidence="5" id="KW-1185">Reference proteome</keyword>
<evidence type="ECO:0000256" key="2">
    <source>
        <dbReference type="ARBA" id="ARBA00022801"/>
    </source>
</evidence>
<sequence length="145" mass="16161">MDKEMELRVCCGVVVLDDRERVLLMRRRGEGTWGLPGGGVEVGETWQQAARRECREETGWDIDLHDLLGLYSDPATQTHRYPNGRVIHCVGAIFLATPRGQTGAPDGEAAELGWFALDRLPAPLFAPDVPVLDDAARRHDRPFID</sequence>
<comment type="caution">
    <text evidence="4">The sequence shown here is derived from an EMBL/GenBank/DDBJ whole genome shotgun (WGS) entry which is preliminary data.</text>
</comment>
<name>A0A8J4EFI6_9ACTN</name>
<accession>A0A8J4EFI6</accession>
<dbReference type="InterPro" id="IPR020476">
    <property type="entry name" value="Nudix_hydrolase"/>
</dbReference>
<dbReference type="InterPro" id="IPR015797">
    <property type="entry name" value="NUDIX_hydrolase-like_dom_sf"/>
</dbReference>
<dbReference type="PANTHER" id="PTHR43046:SF2">
    <property type="entry name" value="8-OXO-DGTP DIPHOSPHATASE-RELATED"/>
    <property type="match status" value="1"/>
</dbReference>
<reference evidence="4" key="1">
    <citation type="submission" date="2021-01" db="EMBL/GenBank/DDBJ databases">
        <title>Whole genome shotgun sequence of Virgisporangium ochraceum NBRC 16418.</title>
        <authorList>
            <person name="Komaki H."/>
            <person name="Tamura T."/>
        </authorList>
    </citation>
    <scope>NUCLEOTIDE SEQUENCE</scope>
    <source>
        <strain evidence="4">NBRC 16418</strain>
    </source>
</reference>
<feature type="domain" description="Nudix hydrolase" evidence="3">
    <location>
        <begin position="6"/>
        <end position="137"/>
    </location>
</feature>
<dbReference type="Gene3D" id="3.90.79.10">
    <property type="entry name" value="Nucleoside Triphosphate Pyrophosphohydrolase"/>
    <property type="match status" value="1"/>
</dbReference>
<comment type="cofactor">
    <cofactor evidence="1">
        <name>Mg(2+)</name>
        <dbReference type="ChEBI" id="CHEBI:18420"/>
    </cofactor>
</comment>
<dbReference type="Proteomes" id="UP000635606">
    <property type="component" value="Unassembled WGS sequence"/>
</dbReference>
<gene>
    <name evidence="4" type="ORF">Voc01_077810</name>
</gene>
<dbReference type="GO" id="GO:0016787">
    <property type="term" value="F:hydrolase activity"/>
    <property type="evidence" value="ECO:0007669"/>
    <property type="project" value="UniProtKB-KW"/>
</dbReference>
<dbReference type="EMBL" id="BOPH01000105">
    <property type="protein sequence ID" value="GIJ72864.1"/>
    <property type="molecule type" value="Genomic_DNA"/>
</dbReference>
<organism evidence="4 5">
    <name type="scientific">Virgisporangium ochraceum</name>
    <dbReference type="NCBI Taxonomy" id="65505"/>
    <lineage>
        <taxon>Bacteria</taxon>
        <taxon>Bacillati</taxon>
        <taxon>Actinomycetota</taxon>
        <taxon>Actinomycetes</taxon>
        <taxon>Micromonosporales</taxon>
        <taxon>Micromonosporaceae</taxon>
        <taxon>Virgisporangium</taxon>
    </lineage>
</organism>
<dbReference type="PROSITE" id="PS51462">
    <property type="entry name" value="NUDIX"/>
    <property type="match status" value="1"/>
</dbReference>
<dbReference type="RefSeq" id="WP_203932691.1">
    <property type="nucleotide sequence ID" value="NZ_BOPH01000105.1"/>
</dbReference>
<dbReference type="SUPFAM" id="SSF55811">
    <property type="entry name" value="Nudix"/>
    <property type="match status" value="1"/>
</dbReference>
<keyword evidence="2" id="KW-0378">Hydrolase</keyword>
<dbReference type="PANTHER" id="PTHR43046">
    <property type="entry name" value="GDP-MANNOSE MANNOSYL HYDROLASE"/>
    <property type="match status" value="1"/>
</dbReference>
<evidence type="ECO:0000259" key="3">
    <source>
        <dbReference type="PROSITE" id="PS51462"/>
    </source>
</evidence>
<dbReference type="AlphaFoldDB" id="A0A8J4EFI6"/>
<evidence type="ECO:0000256" key="1">
    <source>
        <dbReference type="ARBA" id="ARBA00001946"/>
    </source>
</evidence>
<dbReference type="PRINTS" id="PR00502">
    <property type="entry name" value="NUDIXFAMILY"/>
</dbReference>